<comment type="caution">
    <text evidence="20">The sequence shown here is derived from an EMBL/GenBank/DDBJ whole genome shotgun (WGS) entry which is preliminary data.</text>
</comment>
<evidence type="ECO:0000256" key="18">
    <source>
        <dbReference type="SAM" id="Phobius"/>
    </source>
</evidence>
<evidence type="ECO:0000256" key="17">
    <source>
        <dbReference type="SAM" id="MobiDB-lite"/>
    </source>
</evidence>
<feature type="transmembrane region" description="Helical" evidence="18">
    <location>
        <begin position="39"/>
        <end position="60"/>
    </location>
</feature>
<keyword evidence="8 18" id="KW-1133">Transmembrane helix</keyword>
<feature type="domain" description="Membrane insertase YidC/Oxa/ALB C-terminal" evidence="19">
    <location>
        <begin position="40"/>
        <end position="261"/>
    </location>
</feature>
<feature type="transmembrane region" description="Helical" evidence="18">
    <location>
        <begin position="183"/>
        <end position="200"/>
    </location>
</feature>
<evidence type="ECO:0000313" key="21">
    <source>
        <dbReference type="Proteomes" id="UP000612282"/>
    </source>
</evidence>
<feature type="region of interest" description="Disordered" evidence="17">
    <location>
        <begin position="264"/>
        <end position="350"/>
    </location>
</feature>
<evidence type="ECO:0000256" key="10">
    <source>
        <dbReference type="ARBA" id="ARBA00023186"/>
    </source>
</evidence>
<evidence type="ECO:0000256" key="15">
    <source>
        <dbReference type="ARBA" id="ARBA00033342"/>
    </source>
</evidence>
<evidence type="ECO:0000256" key="16">
    <source>
        <dbReference type="RuleBase" id="RU003945"/>
    </source>
</evidence>
<comment type="similarity">
    <text evidence="2">Belongs to the OXA1/ALB3/YidC family. Type 1 subfamily.</text>
</comment>
<dbReference type="NCBIfam" id="TIGR03592">
    <property type="entry name" value="yidC_oxa1_cterm"/>
    <property type="match status" value="1"/>
</dbReference>
<dbReference type="Proteomes" id="UP000612282">
    <property type="component" value="Unassembled WGS sequence"/>
</dbReference>
<keyword evidence="10" id="KW-0143">Chaperone</keyword>
<evidence type="ECO:0000256" key="5">
    <source>
        <dbReference type="ARBA" id="ARBA00022475"/>
    </source>
</evidence>
<comment type="function">
    <text evidence="11">Required for the insertion and/or proper folding and/or complex formation of integral membrane proteins into the membrane. Involved in integration of membrane proteins that insert both dependently and independently of the Sec translocase complex, as well as at least some lipoproteins. Aids folding of multispanning membrane proteins.</text>
</comment>
<feature type="transmembrane region" description="Helical" evidence="18">
    <location>
        <begin position="106"/>
        <end position="126"/>
    </location>
</feature>
<keyword evidence="5" id="KW-1003">Cell membrane</keyword>
<keyword evidence="21" id="KW-1185">Reference proteome</keyword>
<keyword evidence="9 18" id="KW-0472">Membrane</keyword>
<feature type="transmembrane region" description="Helical" evidence="18">
    <location>
        <begin position="221"/>
        <end position="245"/>
    </location>
</feature>
<evidence type="ECO:0000256" key="11">
    <source>
        <dbReference type="ARBA" id="ARBA00025034"/>
    </source>
</evidence>
<comment type="subcellular location">
    <subcellularLocation>
        <location evidence="1">Cell membrane</location>
        <topology evidence="1">Multi-pass membrane protein</topology>
    </subcellularLocation>
    <subcellularLocation>
        <location evidence="16">Membrane</location>
        <topology evidence="16">Multi-pass membrane protein</topology>
    </subcellularLocation>
</comment>
<dbReference type="PANTHER" id="PTHR12428">
    <property type="entry name" value="OXA1"/>
    <property type="match status" value="1"/>
</dbReference>
<proteinExistence type="inferred from homology"/>
<evidence type="ECO:0000256" key="13">
    <source>
        <dbReference type="ARBA" id="ARBA00031538"/>
    </source>
</evidence>
<protein>
    <recommendedName>
        <fullName evidence="3">Membrane protein insertase YidC</fullName>
    </recommendedName>
    <alternativeName>
        <fullName evidence="15">Foldase YidC</fullName>
    </alternativeName>
    <alternativeName>
        <fullName evidence="14">Membrane integrase YidC</fullName>
    </alternativeName>
    <alternativeName>
        <fullName evidence="13">Membrane protein YidC</fullName>
    </alternativeName>
</protein>
<evidence type="ECO:0000256" key="2">
    <source>
        <dbReference type="ARBA" id="ARBA00010527"/>
    </source>
</evidence>
<evidence type="ECO:0000259" key="19">
    <source>
        <dbReference type="Pfam" id="PF02096"/>
    </source>
</evidence>
<evidence type="ECO:0000313" key="20">
    <source>
        <dbReference type="EMBL" id="GID52396.1"/>
    </source>
</evidence>
<keyword evidence="6 16" id="KW-0812">Transmembrane</keyword>
<evidence type="ECO:0000256" key="7">
    <source>
        <dbReference type="ARBA" id="ARBA00022927"/>
    </source>
</evidence>
<gene>
    <name evidence="20" type="primary">yidC</name>
    <name evidence="20" type="ORF">Aco03nite_008000</name>
</gene>
<keyword evidence="7" id="KW-0653">Protein transport</keyword>
<evidence type="ECO:0000256" key="12">
    <source>
        <dbReference type="ARBA" id="ARBA00026028"/>
    </source>
</evidence>
<feature type="compositionally biased region" description="Low complexity" evidence="17">
    <location>
        <begin position="341"/>
        <end position="350"/>
    </location>
</feature>
<dbReference type="InterPro" id="IPR028055">
    <property type="entry name" value="YidC/Oxa/ALB_C"/>
</dbReference>
<name>A0ABQ3X1J8_9ACTN</name>
<reference evidence="20 21" key="1">
    <citation type="submission" date="2021-01" db="EMBL/GenBank/DDBJ databases">
        <title>Whole genome shotgun sequence of Actinoplanes couchii NBRC 106145.</title>
        <authorList>
            <person name="Komaki H."/>
            <person name="Tamura T."/>
        </authorList>
    </citation>
    <scope>NUCLEOTIDE SEQUENCE [LARGE SCALE GENOMIC DNA]</scope>
    <source>
        <strain evidence="20 21">NBRC 106145</strain>
    </source>
</reference>
<dbReference type="InterPro" id="IPR001708">
    <property type="entry name" value="YidC/ALB3/OXA1/COX18"/>
</dbReference>
<dbReference type="CDD" id="cd20070">
    <property type="entry name" value="5TM_YidC_Alb3"/>
    <property type="match status" value="1"/>
</dbReference>
<dbReference type="RefSeq" id="WP_239144890.1">
    <property type="nucleotide sequence ID" value="NZ_BAAAQE010000054.1"/>
</dbReference>
<dbReference type="EMBL" id="BOMG01000014">
    <property type="protein sequence ID" value="GID52396.1"/>
    <property type="molecule type" value="Genomic_DNA"/>
</dbReference>
<feature type="compositionally biased region" description="Basic and acidic residues" evidence="17">
    <location>
        <begin position="324"/>
        <end position="340"/>
    </location>
</feature>
<comment type="subunit">
    <text evidence="12">Interacts with the Sec translocase complex via SecD. Specifically interacts with transmembrane segments of nascent integral membrane proteins during membrane integration.</text>
</comment>
<organism evidence="20 21">
    <name type="scientific">Actinoplanes couchii</name>
    <dbReference type="NCBI Taxonomy" id="403638"/>
    <lineage>
        <taxon>Bacteria</taxon>
        <taxon>Bacillati</taxon>
        <taxon>Actinomycetota</taxon>
        <taxon>Actinomycetes</taxon>
        <taxon>Micromonosporales</taxon>
        <taxon>Micromonosporaceae</taxon>
        <taxon>Actinoplanes</taxon>
    </lineage>
</organism>
<evidence type="ECO:0000256" key="3">
    <source>
        <dbReference type="ARBA" id="ARBA00015325"/>
    </source>
</evidence>
<dbReference type="PANTHER" id="PTHR12428:SF65">
    <property type="entry name" value="CYTOCHROME C OXIDASE ASSEMBLY PROTEIN COX18, MITOCHONDRIAL"/>
    <property type="match status" value="1"/>
</dbReference>
<accession>A0ABQ3X1J8</accession>
<feature type="compositionally biased region" description="Low complexity" evidence="17">
    <location>
        <begin position="270"/>
        <end position="299"/>
    </location>
</feature>
<evidence type="ECO:0000256" key="4">
    <source>
        <dbReference type="ARBA" id="ARBA00022448"/>
    </source>
</evidence>
<evidence type="ECO:0000256" key="1">
    <source>
        <dbReference type="ARBA" id="ARBA00004651"/>
    </source>
</evidence>
<evidence type="ECO:0000256" key="9">
    <source>
        <dbReference type="ARBA" id="ARBA00023136"/>
    </source>
</evidence>
<evidence type="ECO:0000256" key="6">
    <source>
        <dbReference type="ARBA" id="ARBA00022692"/>
    </source>
</evidence>
<dbReference type="Pfam" id="PF02096">
    <property type="entry name" value="60KD_IMP"/>
    <property type="match status" value="1"/>
</dbReference>
<sequence>MFSDLMSLVYHGISALLLFWHGLWDRVLGDPHGLGTDWAWVLGIVFLVLTVRAAIFPLFLRQVRSQQAMQRLQPQLRELQAKHKGDIMAMQAEQSALFRREKVSPFGAFLPMLLQLPIFIGLLHVLRHLKPSITNGRTLYGWTETQFADASFAKFLTAPIAAGFHSSSAELATLGADGTTVKLVVGVLIAAMVITTYLTSRMSILKTGWSDNPQQRTIQRLMLYGIPASLLFSGLIFPLGVIIYWTTTNLVTLAQQWWIHRRYPSPEPTPLATTTATPESRPSAAPIPTTTPKPGAKPAQSRRRPTAAAGTHSPAGHTPANGKRGADVAARKAADRRRAADLAARGTAGK</sequence>
<dbReference type="InterPro" id="IPR047196">
    <property type="entry name" value="YidC_ALB_C"/>
</dbReference>
<keyword evidence="4" id="KW-0813">Transport</keyword>
<evidence type="ECO:0000256" key="14">
    <source>
        <dbReference type="ARBA" id="ARBA00033245"/>
    </source>
</evidence>
<evidence type="ECO:0000256" key="8">
    <source>
        <dbReference type="ARBA" id="ARBA00022989"/>
    </source>
</evidence>